<proteinExistence type="predicted"/>
<dbReference type="Gene3D" id="2.60.120.260">
    <property type="entry name" value="Galactose-binding domain-like"/>
    <property type="match status" value="2"/>
</dbReference>
<feature type="domain" description="EGF-like" evidence="3">
    <location>
        <begin position="245"/>
        <end position="280"/>
    </location>
</feature>
<reference evidence="5 6" key="1">
    <citation type="submission" date="2022-05" db="EMBL/GenBank/DDBJ databases">
        <authorList>
            <consortium name="Genoscope - CEA"/>
            <person name="William W."/>
        </authorList>
    </citation>
    <scope>NUCLEOTIDE SEQUENCE [LARGE SCALE GENOMIC DNA]</scope>
</reference>
<dbReference type="PROSITE" id="PS50948">
    <property type="entry name" value="PAN"/>
    <property type="match status" value="1"/>
</dbReference>
<keyword evidence="1" id="KW-0245">EGF-like domain</keyword>
<evidence type="ECO:0000259" key="4">
    <source>
        <dbReference type="PROSITE" id="PS50948"/>
    </source>
</evidence>
<keyword evidence="1" id="KW-1015">Disulfide bond</keyword>
<dbReference type="CDD" id="cd00057">
    <property type="entry name" value="FA58C"/>
    <property type="match status" value="1"/>
</dbReference>
<dbReference type="SMART" id="SM00231">
    <property type="entry name" value="FA58C"/>
    <property type="match status" value="1"/>
</dbReference>
<dbReference type="Pfam" id="PF00024">
    <property type="entry name" value="PAN_1"/>
    <property type="match status" value="1"/>
</dbReference>
<gene>
    <name evidence="5" type="ORF">PLOB_00013880</name>
</gene>
<dbReference type="SUPFAM" id="SSF49785">
    <property type="entry name" value="Galactose-binding domain-like"/>
    <property type="match status" value="2"/>
</dbReference>
<dbReference type="PROSITE" id="PS50026">
    <property type="entry name" value="EGF_3"/>
    <property type="match status" value="1"/>
</dbReference>
<feature type="domain" description="Apple" evidence="4">
    <location>
        <begin position="164"/>
        <end position="240"/>
    </location>
</feature>
<dbReference type="PANTHER" id="PTHR24543">
    <property type="entry name" value="MULTICOPPER OXIDASE-RELATED"/>
    <property type="match status" value="1"/>
</dbReference>
<evidence type="ECO:0000259" key="2">
    <source>
        <dbReference type="PROSITE" id="PS50022"/>
    </source>
</evidence>
<dbReference type="InterPro" id="IPR000742">
    <property type="entry name" value="EGF"/>
</dbReference>
<dbReference type="PROSITE" id="PS50022">
    <property type="entry name" value="FA58C_3"/>
    <property type="match status" value="2"/>
</dbReference>
<evidence type="ECO:0000313" key="5">
    <source>
        <dbReference type="EMBL" id="CAH3105433.1"/>
    </source>
</evidence>
<evidence type="ECO:0000256" key="1">
    <source>
        <dbReference type="PROSITE-ProRule" id="PRU00076"/>
    </source>
</evidence>
<name>A0ABN8NIP5_9CNID</name>
<dbReference type="EMBL" id="CALNXK010000018">
    <property type="protein sequence ID" value="CAH3105433.1"/>
    <property type="molecule type" value="Genomic_DNA"/>
</dbReference>
<organism evidence="5 6">
    <name type="scientific">Porites lobata</name>
    <dbReference type="NCBI Taxonomy" id="104759"/>
    <lineage>
        <taxon>Eukaryota</taxon>
        <taxon>Metazoa</taxon>
        <taxon>Cnidaria</taxon>
        <taxon>Anthozoa</taxon>
        <taxon>Hexacorallia</taxon>
        <taxon>Scleractinia</taxon>
        <taxon>Fungiina</taxon>
        <taxon>Poritidae</taxon>
        <taxon>Porites</taxon>
    </lineage>
</organism>
<feature type="domain" description="F5/8 type C" evidence="2">
    <location>
        <begin position="1"/>
        <end position="142"/>
    </location>
</feature>
<evidence type="ECO:0000259" key="3">
    <source>
        <dbReference type="PROSITE" id="PS50026"/>
    </source>
</evidence>
<dbReference type="Gene3D" id="2.10.25.10">
    <property type="entry name" value="Laminin"/>
    <property type="match status" value="1"/>
</dbReference>
<dbReference type="InterPro" id="IPR003609">
    <property type="entry name" value="Pan_app"/>
</dbReference>
<dbReference type="InterPro" id="IPR000421">
    <property type="entry name" value="FA58C"/>
</dbReference>
<dbReference type="Pfam" id="PF00754">
    <property type="entry name" value="F5_F8_type_C"/>
    <property type="match status" value="2"/>
</dbReference>
<keyword evidence="6" id="KW-1185">Reference proteome</keyword>
<evidence type="ECO:0000313" key="6">
    <source>
        <dbReference type="Proteomes" id="UP001159405"/>
    </source>
</evidence>
<evidence type="ECO:0008006" key="7">
    <source>
        <dbReference type="Google" id="ProtNLM"/>
    </source>
</evidence>
<dbReference type="Proteomes" id="UP001159405">
    <property type="component" value="Unassembled WGS sequence"/>
</dbReference>
<sequence>MQNGSIRDDMLSASSVHSKSNEAWGRLHHSGGSWTPNTDDKNQWFQVNFDPELKRITHIATQGYGQSQWWWVKKYFVQFKRRGASSLETYKENNQRVDFTGNEDREAVVTNQFENPFETIAVRIMPTVWYGRIALRIELYGSLPPTLLVTSLLAILSFQIAEPCRLLEPVSHHKLVGHVMRTIPGICFEKCTYYCELNIKCISVNYLTKAKECELNYASKEMFPSSFEKTTDSLYVNNIRKENNDIDPCRSLTCLHGGSCYPLPKPWCSCLDGFNGSTCQNVLLESLGIEDDTIIGDGQLTSSSADSGHEAWKGRLHGKGSWKPGKGDRAPVYKVAFNSPVNISYIATQGAQDDDCWVTSFMIKYKLGHSQHDFKNYSQIFSGNNDKDTVVYHPLRQGHLANVTDLHIFPLTYHNCTALRLGLYK</sequence>
<dbReference type="SMART" id="SM00181">
    <property type="entry name" value="EGF"/>
    <property type="match status" value="1"/>
</dbReference>
<dbReference type="InterPro" id="IPR008979">
    <property type="entry name" value="Galactose-bd-like_sf"/>
</dbReference>
<dbReference type="PROSITE" id="PS01186">
    <property type="entry name" value="EGF_2"/>
    <property type="match status" value="1"/>
</dbReference>
<protein>
    <recommendedName>
        <fullName evidence="7">EGF-like repeat and discoidin I-like domain-containing protein 3</fullName>
    </recommendedName>
</protein>
<dbReference type="SUPFAM" id="SSF57196">
    <property type="entry name" value="EGF/Laminin"/>
    <property type="match status" value="1"/>
</dbReference>
<comment type="caution">
    <text evidence="1">Lacks conserved residue(s) required for the propagation of feature annotation.</text>
</comment>
<feature type="domain" description="F5/8 type C" evidence="2">
    <location>
        <begin position="282"/>
        <end position="425"/>
    </location>
</feature>
<comment type="caution">
    <text evidence="5">The sequence shown here is derived from an EMBL/GenBank/DDBJ whole genome shotgun (WGS) entry which is preliminary data.</text>
</comment>
<feature type="disulfide bond" evidence="1">
    <location>
        <begin position="270"/>
        <end position="279"/>
    </location>
</feature>
<dbReference type="PANTHER" id="PTHR24543:SF325">
    <property type="entry name" value="F5_8 TYPE C DOMAIN-CONTAINING PROTEIN"/>
    <property type="match status" value="1"/>
</dbReference>
<dbReference type="PROSITE" id="PS00022">
    <property type="entry name" value="EGF_1"/>
    <property type="match status" value="1"/>
</dbReference>
<accession>A0ABN8NIP5</accession>